<proteinExistence type="predicted"/>
<dbReference type="AlphaFoldDB" id="A0A5B0N0C8"/>
<dbReference type="EMBL" id="VDEP01000439">
    <property type="protein sequence ID" value="KAA1082242.1"/>
    <property type="molecule type" value="Genomic_DNA"/>
</dbReference>
<feature type="compositionally biased region" description="Basic residues" evidence="1">
    <location>
        <begin position="113"/>
        <end position="122"/>
    </location>
</feature>
<gene>
    <name evidence="2" type="ORF">PGTUg99_029300</name>
</gene>
<evidence type="ECO:0000313" key="3">
    <source>
        <dbReference type="Proteomes" id="UP000325313"/>
    </source>
</evidence>
<evidence type="ECO:0000313" key="2">
    <source>
        <dbReference type="EMBL" id="KAA1082242.1"/>
    </source>
</evidence>
<feature type="region of interest" description="Disordered" evidence="1">
    <location>
        <begin position="31"/>
        <end position="51"/>
    </location>
</feature>
<dbReference type="Proteomes" id="UP000325313">
    <property type="component" value="Unassembled WGS sequence"/>
</dbReference>
<evidence type="ECO:0000256" key="1">
    <source>
        <dbReference type="SAM" id="MobiDB-lite"/>
    </source>
</evidence>
<reference evidence="2 3" key="1">
    <citation type="submission" date="2019-05" db="EMBL/GenBank/DDBJ databases">
        <title>Emergence of the Ug99 lineage of the wheat stem rust pathogen through somatic hybridization.</title>
        <authorList>
            <person name="Li F."/>
            <person name="Upadhyaya N.M."/>
            <person name="Sperschneider J."/>
            <person name="Matny O."/>
            <person name="Nguyen-Phuc H."/>
            <person name="Mago R."/>
            <person name="Raley C."/>
            <person name="Miller M.E."/>
            <person name="Silverstein K.A.T."/>
            <person name="Henningsen E."/>
            <person name="Hirsch C.D."/>
            <person name="Visser B."/>
            <person name="Pretorius Z.A."/>
            <person name="Steffenson B.J."/>
            <person name="Schwessinger B."/>
            <person name="Dodds P.N."/>
            <person name="Figueroa M."/>
        </authorList>
    </citation>
    <scope>NUCLEOTIDE SEQUENCE [LARGE SCALE GENOMIC DNA]</scope>
    <source>
        <strain evidence="2 3">Ug99</strain>
    </source>
</reference>
<accession>A0A5B0N0C8</accession>
<feature type="region of interest" description="Disordered" evidence="1">
    <location>
        <begin position="94"/>
        <end position="122"/>
    </location>
</feature>
<protein>
    <submittedName>
        <fullName evidence="2">Uncharacterized protein</fullName>
    </submittedName>
</protein>
<name>A0A5B0N0C8_PUCGR</name>
<organism evidence="2 3">
    <name type="scientific">Puccinia graminis f. sp. tritici</name>
    <dbReference type="NCBI Taxonomy" id="56615"/>
    <lineage>
        <taxon>Eukaryota</taxon>
        <taxon>Fungi</taxon>
        <taxon>Dikarya</taxon>
        <taxon>Basidiomycota</taxon>
        <taxon>Pucciniomycotina</taxon>
        <taxon>Pucciniomycetes</taxon>
        <taxon>Pucciniales</taxon>
        <taxon>Pucciniaceae</taxon>
        <taxon>Puccinia</taxon>
    </lineage>
</organism>
<comment type="caution">
    <text evidence="2">The sequence shown here is derived from an EMBL/GenBank/DDBJ whole genome shotgun (WGS) entry which is preliminary data.</text>
</comment>
<sequence>MHVRIYTCSHRRISFLISWPGVHQVSVSIPRSPGSVYPKDGRNEPPTPANHYQQVQQRMSVSQMAASGEIRAILILDAKTATCEPSWRHSALKNGQIHGNRARPQASRLWKTQNHHGKYNYH</sequence>